<keyword evidence="3 9" id="KW-0813">Transport</keyword>
<dbReference type="NCBIfam" id="TIGR01843">
    <property type="entry name" value="type_I_hlyD"/>
    <property type="match status" value="1"/>
</dbReference>
<evidence type="ECO:0000256" key="10">
    <source>
        <dbReference type="SAM" id="Coils"/>
    </source>
</evidence>
<dbReference type="InterPro" id="IPR058781">
    <property type="entry name" value="HH_AprE-like"/>
</dbReference>
<keyword evidence="5 9" id="KW-0997">Cell inner membrane</keyword>
<feature type="domain" description="AprE-like long alpha-helical hairpin" evidence="11">
    <location>
        <begin position="90"/>
        <end position="277"/>
    </location>
</feature>
<evidence type="ECO:0000256" key="8">
    <source>
        <dbReference type="ARBA" id="ARBA00023136"/>
    </source>
</evidence>
<evidence type="ECO:0000256" key="4">
    <source>
        <dbReference type="ARBA" id="ARBA00022475"/>
    </source>
</evidence>
<dbReference type="PANTHER" id="PTHR30386">
    <property type="entry name" value="MEMBRANE FUSION SUBUNIT OF EMRAB-TOLC MULTIDRUG EFFLUX PUMP"/>
    <property type="match status" value="1"/>
</dbReference>
<dbReference type="Proteomes" id="UP001597186">
    <property type="component" value="Unassembled WGS sequence"/>
</dbReference>
<comment type="subcellular location">
    <subcellularLocation>
        <location evidence="1 9">Cell inner membrane</location>
        <topology evidence="1 9">Single-pass membrane protein</topology>
    </subcellularLocation>
</comment>
<evidence type="ECO:0000256" key="7">
    <source>
        <dbReference type="ARBA" id="ARBA00022989"/>
    </source>
</evidence>
<comment type="caution">
    <text evidence="13">The sequence shown here is derived from an EMBL/GenBank/DDBJ whole genome shotgun (WGS) entry which is preliminary data.</text>
</comment>
<dbReference type="Pfam" id="PF25994">
    <property type="entry name" value="HH_AprE"/>
    <property type="match status" value="1"/>
</dbReference>
<keyword evidence="14" id="KW-1185">Reference proteome</keyword>
<evidence type="ECO:0000259" key="11">
    <source>
        <dbReference type="Pfam" id="PF25994"/>
    </source>
</evidence>
<evidence type="ECO:0000313" key="13">
    <source>
        <dbReference type="EMBL" id="MFD1509207.1"/>
    </source>
</evidence>
<keyword evidence="4 9" id="KW-1003">Cell membrane</keyword>
<keyword evidence="8" id="KW-0472">Membrane</keyword>
<reference evidence="14" key="1">
    <citation type="journal article" date="2019" name="Int. J. Syst. Evol. Microbiol.">
        <title>The Global Catalogue of Microorganisms (GCM) 10K type strain sequencing project: providing services to taxonomists for standard genome sequencing and annotation.</title>
        <authorList>
            <consortium name="The Broad Institute Genomics Platform"/>
            <consortium name="The Broad Institute Genome Sequencing Center for Infectious Disease"/>
            <person name="Wu L."/>
            <person name="Ma J."/>
        </authorList>
    </citation>
    <scope>NUCLEOTIDE SEQUENCE [LARGE SCALE GENOMIC DNA]</scope>
    <source>
        <strain evidence="14">CGMCC 1.12477</strain>
    </source>
</reference>
<proteinExistence type="inferred from homology"/>
<feature type="coiled-coil region" evidence="10">
    <location>
        <begin position="158"/>
        <end position="192"/>
    </location>
</feature>
<gene>
    <name evidence="13" type="ORF">ACFTOW_07310</name>
</gene>
<dbReference type="Pfam" id="PF26002">
    <property type="entry name" value="Beta-barrel_AprE"/>
    <property type="match status" value="1"/>
</dbReference>
<dbReference type="EMBL" id="JBHUDD010000047">
    <property type="protein sequence ID" value="MFD1509207.1"/>
    <property type="molecule type" value="Genomic_DNA"/>
</dbReference>
<protein>
    <recommendedName>
        <fullName evidence="9">Membrane fusion protein (MFP) family protein</fullName>
    </recommendedName>
</protein>
<sequence>MSDARKRFSTSGPMTLGLITLLVLVGGFGGWAALTNISGAIIAGGRIEVDQNRQVVQHPDGGVVGEIMVEEGDTIELDQILIRLDGSRMRSELAIIEGQLFEILARRARLEAERDSAESLTFDPLLTEAMAWRVEVQSLMDGQQRLFEARGESIAQEVDQLQKRRGQIGNQVEGIEAQRVALTQQLALIERELTDQQSLLDRGLAQASRVLALQREQARLSGQVGELAAQKAQAEGRITEIDIEVIKLSTRRREEAITRLRDLQFNELELKEQRRALIERLERMDIRAPVSGVVYGLQVFTPRSVVRPADPVMYIVPQDRPLVIAARVDPTNIDQISVGQEVSLRFSALDQRTTPELFGTVNLISADAFTDENQGISYYRAEIILSEGEQAKLPEGVTLIPGMPVEAFIRTADRTPIAYLVKPFTDYFAKAFREG</sequence>
<keyword evidence="7" id="KW-1133">Transmembrane helix</keyword>
<evidence type="ECO:0000256" key="3">
    <source>
        <dbReference type="ARBA" id="ARBA00022448"/>
    </source>
</evidence>
<dbReference type="InterPro" id="IPR058982">
    <property type="entry name" value="Beta-barrel_AprE"/>
</dbReference>
<evidence type="ECO:0000256" key="5">
    <source>
        <dbReference type="ARBA" id="ARBA00022519"/>
    </source>
</evidence>
<dbReference type="Gene3D" id="2.40.30.170">
    <property type="match status" value="1"/>
</dbReference>
<dbReference type="PRINTS" id="PR01490">
    <property type="entry name" value="RTXTOXIND"/>
</dbReference>
<feature type="domain" description="AprE-like beta-barrel" evidence="12">
    <location>
        <begin position="322"/>
        <end position="411"/>
    </location>
</feature>
<keyword evidence="6" id="KW-0812">Transmembrane</keyword>
<evidence type="ECO:0000259" key="12">
    <source>
        <dbReference type="Pfam" id="PF26002"/>
    </source>
</evidence>
<comment type="similarity">
    <text evidence="2 9">Belongs to the membrane fusion protein (MFP) (TC 8.A.1) family.</text>
</comment>
<accession>A0ABW4EFV8</accession>
<organism evidence="13 14">
    <name type="scientific">Lacimonas salitolerans</name>
    <dbReference type="NCBI Taxonomy" id="1323750"/>
    <lineage>
        <taxon>Bacteria</taxon>
        <taxon>Pseudomonadati</taxon>
        <taxon>Pseudomonadota</taxon>
        <taxon>Alphaproteobacteria</taxon>
        <taxon>Rhodobacterales</taxon>
        <taxon>Paracoccaceae</taxon>
        <taxon>Lacimonas</taxon>
    </lineage>
</organism>
<dbReference type="PANTHER" id="PTHR30386:SF17">
    <property type="entry name" value="ALKALINE PROTEASE SECRETION PROTEIN APRE"/>
    <property type="match status" value="1"/>
</dbReference>
<dbReference type="InterPro" id="IPR010129">
    <property type="entry name" value="T1SS_HlyD"/>
</dbReference>
<dbReference type="InterPro" id="IPR050739">
    <property type="entry name" value="MFP"/>
</dbReference>
<dbReference type="RefSeq" id="WP_379914407.1">
    <property type="nucleotide sequence ID" value="NZ_JBHUDD010000047.1"/>
</dbReference>
<evidence type="ECO:0000256" key="1">
    <source>
        <dbReference type="ARBA" id="ARBA00004377"/>
    </source>
</evidence>
<evidence type="ECO:0000256" key="2">
    <source>
        <dbReference type="ARBA" id="ARBA00009477"/>
    </source>
</evidence>
<keyword evidence="10" id="KW-0175">Coiled coil</keyword>
<name>A0ABW4EFV8_9RHOB</name>
<evidence type="ECO:0000313" key="14">
    <source>
        <dbReference type="Proteomes" id="UP001597186"/>
    </source>
</evidence>
<evidence type="ECO:0000256" key="6">
    <source>
        <dbReference type="ARBA" id="ARBA00022692"/>
    </source>
</evidence>
<evidence type="ECO:0000256" key="9">
    <source>
        <dbReference type="RuleBase" id="RU365093"/>
    </source>
</evidence>